<dbReference type="PANTHER" id="PTHR34613:SF1">
    <property type="entry name" value="SLL6017 PROTEIN"/>
    <property type="match status" value="1"/>
</dbReference>
<dbReference type="EMBL" id="JAVREK010000024">
    <property type="protein sequence ID" value="MDT0304343.1"/>
    <property type="molecule type" value="Genomic_DNA"/>
</dbReference>
<gene>
    <name evidence="1" type="ORF">RM446_19675</name>
</gene>
<dbReference type="PANTHER" id="PTHR34613">
    <property type="entry name" value="SLL0800 PROTEIN"/>
    <property type="match status" value="1"/>
</dbReference>
<accession>A0ABU2KZ88</accession>
<dbReference type="Proteomes" id="UP001183226">
    <property type="component" value="Unassembled WGS sequence"/>
</dbReference>
<sequence length="299" mass="33491">MPSNAHEIPIEFVKNRPRFVMRLLEDVFDVALPRYDYADMASENCTKFKTANFYSDRVVALRRGSRVCMAVIAEVQRRRDKRKRYSWPVYLATVHENLKCPVLLLVFCPDEKTAVWARKPIELGQPGMRLVPFVVGPDQIPVVVSVEEARELPELAVLSALAHGGEEEKILVACAEGLNALGDEEFSVYHEYVVSALTGAARENWDALMADPTFTYRSDFARRYINEGKAEAKAEARAEAKAEARAEAKAEAVVAVLGHRGLHVSGEVEGRITACTDLDRLDTWMERAFSVDAAEDIFD</sequence>
<name>A0ABU2KZ88_9ACTN</name>
<keyword evidence="2" id="KW-1185">Reference proteome</keyword>
<evidence type="ECO:0000313" key="1">
    <source>
        <dbReference type="EMBL" id="MDT0304343.1"/>
    </source>
</evidence>
<comment type="caution">
    <text evidence="1">The sequence shown here is derived from an EMBL/GenBank/DDBJ whole genome shotgun (WGS) entry which is preliminary data.</text>
</comment>
<protein>
    <recommendedName>
        <fullName evidence="3">DUF4365 domain-containing protein</fullName>
    </recommendedName>
</protein>
<organism evidence="1 2">
    <name type="scientific">Streptomonospora wellingtoniae</name>
    <dbReference type="NCBI Taxonomy" id="3075544"/>
    <lineage>
        <taxon>Bacteria</taxon>
        <taxon>Bacillati</taxon>
        <taxon>Actinomycetota</taxon>
        <taxon>Actinomycetes</taxon>
        <taxon>Streptosporangiales</taxon>
        <taxon>Nocardiopsidaceae</taxon>
        <taxon>Streptomonospora</taxon>
    </lineage>
</organism>
<dbReference type="RefSeq" id="WP_311546841.1">
    <property type="nucleotide sequence ID" value="NZ_JAVREK010000024.1"/>
</dbReference>
<reference evidence="2" key="1">
    <citation type="submission" date="2023-07" db="EMBL/GenBank/DDBJ databases">
        <title>30 novel species of actinomycetes from the DSMZ collection.</title>
        <authorList>
            <person name="Nouioui I."/>
        </authorList>
    </citation>
    <scope>NUCLEOTIDE SEQUENCE [LARGE SCALE GENOMIC DNA]</scope>
    <source>
        <strain evidence="2">DSM 45055</strain>
    </source>
</reference>
<evidence type="ECO:0000313" key="2">
    <source>
        <dbReference type="Proteomes" id="UP001183226"/>
    </source>
</evidence>
<evidence type="ECO:0008006" key="3">
    <source>
        <dbReference type="Google" id="ProtNLM"/>
    </source>
</evidence>
<proteinExistence type="predicted"/>